<evidence type="ECO:0000256" key="2">
    <source>
        <dbReference type="ARBA" id="ARBA00022692"/>
    </source>
</evidence>
<comment type="caution">
    <text evidence="7">The sequence shown here is derived from an EMBL/GenBank/DDBJ whole genome shotgun (WGS) entry which is preliminary data.</text>
</comment>
<proteinExistence type="predicted"/>
<keyword evidence="3 5" id="KW-1133">Transmembrane helix</keyword>
<dbReference type="AlphaFoldDB" id="A0A7X0DMX7"/>
<evidence type="ECO:0000313" key="7">
    <source>
        <dbReference type="EMBL" id="MBB6209657.1"/>
    </source>
</evidence>
<feature type="transmembrane region" description="Helical" evidence="5">
    <location>
        <begin position="148"/>
        <end position="169"/>
    </location>
</feature>
<feature type="transmembrane region" description="Helical" evidence="5">
    <location>
        <begin position="221"/>
        <end position="238"/>
    </location>
</feature>
<feature type="transmembrane region" description="Helical" evidence="5">
    <location>
        <begin position="54"/>
        <end position="72"/>
    </location>
</feature>
<evidence type="ECO:0000313" key="8">
    <source>
        <dbReference type="Proteomes" id="UP000544872"/>
    </source>
</evidence>
<protein>
    <submittedName>
        <fullName evidence="7">O-antigen ligase</fullName>
    </submittedName>
</protein>
<sequence length="398" mass="42727">MTVKNVLRPEWLLPLCAPLAWLAPQGVWIPVAIAGLWSLILLRGRVFPWILRTNPVLPVFLLLAVSSALWALDPMASFQRGLVLCLEVLAGLSVFLRLRTASDDELYRPALTLLAATVGMAVLTLIDIKTDGLLSGWARHGNSVSNGVPYSRGIAFQTILLAPLAGLLLRVAPARMRGAIVGLAAVALITVFLHTSETSMGGILLGLLAAGVVFALPRLLPLLPVVLAFGFLAMPWMAPKANSTVYCMVDTIPSLMHRMQIWTFGAERVLEKPLLGWGLDADRIMPGGHTPVTLASCHTGQVWSVGESLPLHPHNGPLQIWINFGLLGAALAAATLGWALSSIIERTRGNRGASALLTACLIPGFVVISMGYGFWQSWLLATLWLAASLTGRRFQATP</sequence>
<dbReference type="GO" id="GO:0016874">
    <property type="term" value="F:ligase activity"/>
    <property type="evidence" value="ECO:0007669"/>
    <property type="project" value="UniProtKB-KW"/>
</dbReference>
<dbReference type="GO" id="GO:0016020">
    <property type="term" value="C:membrane"/>
    <property type="evidence" value="ECO:0007669"/>
    <property type="project" value="UniProtKB-SubCell"/>
</dbReference>
<dbReference type="PANTHER" id="PTHR37422">
    <property type="entry name" value="TEICHURONIC ACID BIOSYNTHESIS PROTEIN TUAE"/>
    <property type="match status" value="1"/>
</dbReference>
<gene>
    <name evidence="7" type="ORF">FHS48_001065</name>
</gene>
<feature type="transmembrane region" description="Helical" evidence="5">
    <location>
        <begin position="353"/>
        <end position="375"/>
    </location>
</feature>
<dbReference type="Proteomes" id="UP000544872">
    <property type="component" value="Unassembled WGS sequence"/>
</dbReference>
<feature type="transmembrane region" description="Helical" evidence="5">
    <location>
        <begin position="199"/>
        <end position="216"/>
    </location>
</feature>
<evidence type="ECO:0000256" key="3">
    <source>
        <dbReference type="ARBA" id="ARBA00022989"/>
    </source>
</evidence>
<keyword evidence="8" id="KW-1185">Reference proteome</keyword>
<evidence type="ECO:0000256" key="4">
    <source>
        <dbReference type="ARBA" id="ARBA00023136"/>
    </source>
</evidence>
<feature type="transmembrane region" description="Helical" evidence="5">
    <location>
        <begin position="320"/>
        <end position="341"/>
    </location>
</feature>
<accession>A0A7X0DMX7</accession>
<evidence type="ECO:0000256" key="1">
    <source>
        <dbReference type="ARBA" id="ARBA00004141"/>
    </source>
</evidence>
<dbReference type="InterPro" id="IPR051533">
    <property type="entry name" value="WaaL-like"/>
</dbReference>
<feature type="transmembrane region" description="Helical" evidence="5">
    <location>
        <begin position="78"/>
        <end position="98"/>
    </location>
</feature>
<evidence type="ECO:0000256" key="5">
    <source>
        <dbReference type="SAM" id="Phobius"/>
    </source>
</evidence>
<feature type="transmembrane region" description="Helical" evidence="5">
    <location>
        <begin position="20"/>
        <end position="42"/>
    </location>
</feature>
<keyword evidence="2 5" id="KW-0812">Transmembrane</keyword>
<dbReference type="InterPro" id="IPR007016">
    <property type="entry name" value="O-antigen_ligase-rel_domated"/>
</dbReference>
<dbReference type="Pfam" id="PF04932">
    <property type="entry name" value="Wzy_C"/>
    <property type="match status" value="1"/>
</dbReference>
<feature type="transmembrane region" description="Helical" evidence="5">
    <location>
        <begin position="110"/>
        <end position="128"/>
    </location>
</feature>
<feature type="transmembrane region" description="Helical" evidence="5">
    <location>
        <begin position="176"/>
        <end position="193"/>
    </location>
</feature>
<comment type="subcellular location">
    <subcellularLocation>
        <location evidence="1">Membrane</location>
        <topology evidence="1">Multi-pass membrane protein</topology>
    </subcellularLocation>
</comment>
<dbReference type="RefSeq" id="WP_184262124.1">
    <property type="nucleotide sequence ID" value="NZ_JACIIX010000003.1"/>
</dbReference>
<reference evidence="7 8" key="1">
    <citation type="submission" date="2020-08" db="EMBL/GenBank/DDBJ databases">
        <title>Genomic Encyclopedia of Type Strains, Phase IV (KMG-IV): sequencing the most valuable type-strain genomes for metagenomic binning, comparative biology and taxonomic classification.</title>
        <authorList>
            <person name="Goeker M."/>
        </authorList>
    </citation>
    <scope>NUCLEOTIDE SEQUENCE [LARGE SCALE GENOMIC DNA]</scope>
    <source>
        <strain evidence="7 8">DSM 11590</strain>
    </source>
</reference>
<keyword evidence="4 5" id="KW-0472">Membrane</keyword>
<keyword evidence="7" id="KW-0436">Ligase</keyword>
<name>A0A7X0DMX7_NOVIT</name>
<dbReference type="EMBL" id="JACIIX010000003">
    <property type="protein sequence ID" value="MBB6209657.1"/>
    <property type="molecule type" value="Genomic_DNA"/>
</dbReference>
<organism evidence="7 8">
    <name type="scientific">Novispirillum itersonii</name>
    <name type="common">Aquaspirillum itersonii</name>
    <dbReference type="NCBI Taxonomy" id="189"/>
    <lineage>
        <taxon>Bacteria</taxon>
        <taxon>Pseudomonadati</taxon>
        <taxon>Pseudomonadota</taxon>
        <taxon>Alphaproteobacteria</taxon>
        <taxon>Rhodospirillales</taxon>
        <taxon>Novispirillaceae</taxon>
        <taxon>Novispirillum</taxon>
    </lineage>
</organism>
<evidence type="ECO:0000259" key="6">
    <source>
        <dbReference type="Pfam" id="PF04932"/>
    </source>
</evidence>
<dbReference type="PANTHER" id="PTHR37422:SF13">
    <property type="entry name" value="LIPOPOLYSACCHARIDE BIOSYNTHESIS PROTEIN PA4999-RELATED"/>
    <property type="match status" value="1"/>
</dbReference>
<feature type="domain" description="O-antigen ligase-related" evidence="6">
    <location>
        <begin position="184"/>
        <end position="332"/>
    </location>
</feature>